<dbReference type="Proteomes" id="UP000604825">
    <property type="component" value="Unassembled WGS sequence"/>
</dbReference>
<evidence type="ECO:0000313" key="2">
    <source>
        <dbReference type="EMBL" id="CAD6259591.1"/>
    </source>
</evidence>
<keyword evidence="1" id="KW-0812">Transmembrane</keyword>
<sequence length="82" mass="9300">MLPLWAASITLIAVASHNFTFAIIQQARTVDRHLTPQIPPAKNDHLQFFTTLTMLFSVTLALYDRVFAPVARRYTVRRSGIT</sequence>
<evidence type="ECO:0000256" key="1">
    <source>
        <dbReference type="SAM" id="Phobius"/>
    </source>
</evidence>
<dbReference type="AlphaFoldDB" id="A0A811QKP9"/>
<dbReference type="InterPro" id="IPR036259">
    <property type="entry name" value="MFS_trans_sf"/>
</dbReference>
<keyword evidence="3" id="KW-1185">Reference proteome</keyword>
<name>A0A811QKP9_9POAL</name>
<protein>
    <submittedName>
        <fullName evidence="2">Uncharacterized protein</fullName>
    </submittedName>
</protein>
<keyword evidence="1" id="KW-1133">Transmembrane helix</keyword>
<evidence type="ECO:0000313" key="3">
    <source>
        <dbReference type="Proteomes" id="UP000604825"/>
    </source>
</evidence>
<dbReference type="OrthoDB" id="8904098at2759"/>
<gene>
    <name evidence="2" type="ORF">NCGR_LOCUS43028</name>
</gene>
<dbReference type="Gene3D" id="1.20.1250.20">
    <property type="entry name" value="MFS general substrate transporter like domains"/>
    <property type="match status" value="1"/>
</dbReference>
<keyword evidence="1" id="KW-0472">Membrane</keyword>
<proteinExistence type="predicted"/>
<reference evidence="2" key="1">
    <citation type="submission" date="2020-10" db="EMBL/GenBank/DDBJ databases">
        <authorList>
            <person name="Han B."/>
            <person name="Lu T."/>
            <person name="Zhao Q."/>
            <person name="Huang X."/>
            <person name="Zhao Y."/>
        </authorList>
    </citation>
    <scope>NUCLEOTIDE SEQUENCE</scope>
</reference>
<organism evidence="2 3">
    <name type="scientific">Miscanthus lutarioriparius</name>
    <dbReference type="NCBI Taxonomy" id="422564"/>
    <lineage>
        <taxon>Eukaryota</taxon>
        <taxon>Viridiplantae</taxon>
        <taxon>Streptophyta</taxon>
        <taxon>Embryophyta</taxon>
        <taxon>Tracheophyta</taxon>
        <taxon>Spermatophyta</taxon>
        <taxon>Magnoliopsida</taxon>
        <taxon>Liliopsida</taxon>
        <taxon>Poales</taxon>
        <taxon>Poaceae</taxon>
        <taxon>PACMAD clade</taxon>
        <taxon>Panicoideae</taxon>
        <taxon>Andropogonodae</taxon>
        <taxon>Andropogoneae</taxon>
        <taxon>Saccharinae</taxon>
        <taxon>Miscanthus</taxon>
    </lineage>
</organism>
<feature type="transmembrane region" description="Helical" evidence="1">
    <location>
        <begin position="46"/>
        <end position="63"/>
    </location>
</feature>
<comment type="caution">
    <text evidence="2">The sequence shown here is derived from an EMBL/GenBank/DDBJ whole genome shotgun (WGS) entry which is preliminary data.</text>
</comment>
<accession>A0A811QKP9</accession>
<dbReference type="EMBL" id="CAJGYO010000011">
    <property type="protein sequence ID" value="CAD6259591.1"/>
    <property type="molecule type" value="Genomic_DNA"/>
</dbReference>